<dbReference type="NCBIfam" id="NF005760">
    <property type="entry name" value="PRK07586.1"/>
    <property type="match status" value="1"/>
</dbReference>
<dbReference type="GO" id="GO:0016874">
    <property type="term" value="F:ligase activity"/>
    <property type="evidence" value="ECO:0007669"/>
    <property type="project" value="UniProtKB-KW"/>
</dbReference>
<dbReference type="GO" id="GO:0050660">
    <property type="term" value="F:flavin adenine dinucleotide binding"/>
    <property type="evidence" value="ECO:0007669"/>
    <property type="project" value="TreeGrafter"/>
</dbReference>
<feature type="domain" description="Thiamine pyrophosphate enzyme TPP-binding" evidence="3">
    <location>
        <begin position="379"/>
        <end position="511"/>
    </location>
</feature>
<dbReference type="InterPro" id="IPR011766">
    <property type="entry name" value="TPP_enzyme_TPP-bd"/>
</dbReference>
<dbReference type="PANTHER" id="PTHR18968">
    <property type="entry name" value="THIAMINE PYROPHOSPHATE ENZYMES"/>
    <property type="match status" value="1"/>
</dbReference>
<dbReference type="InterPro" id="IPR012001">
    <property type="entry name" value="Thiamin_PyroP_enz_TPP-bd_dom"/>
</dbReference>
<accession>A0A060NJG2</accession>
<dbReference type="InterPro" id="IPR000399">
    <property type="entry name" value="TPP-bd_CS"/>
</dbReference>
<dbReference type="Proteomes" id="UP000067461">
    <property type="component" value="Chromosome"/>
</dbReference>
<dbReference type="Pfam" id="PF02776">
    <property type="entry name" value="TPP_enzyme_N"/>
    <property type="match status" value="1"/>
</dbReference>
<evidence type="ECO:0000313" key="5">
    <source>
        <dbReference type="EMBL" id="BAO81275.1"/>
    </source>
</evidence>
<evidence type="ECO:0000256" key="2">
    <source>
        <dbReference type="ARBA" id="ARBA00023052"/>
    </source>
</evidence>
<dbReference type="SUPFAM" id="SSF52518">
    <property type="entry name" value="Thiamin diphosphate-binding fold (THDP-binding)"/>
    <property type="match status" value="2"/>
</dbReference>
<dbReference type="OrthoDB" id="2254214at2"/>
<dbReference type="Gene3D" id="3.40.50.970">
    <property type="match status" value="2"/>
</dbReference>
<dbReference type="GO" id="GO:0044281">
    <property type="term" value="P:small molecule metabolic process"/>
    <property type="evidence" value="ECO:0007669"/>
    <property type="project" value="UniProtKB-ARBA"/>
</dbReference>
<dbReference type="CDD" id="cd07035">
    <property type="entry name" value="TPP_PYR_POX_like"/>
    <property type="match status" value="1"/>
</dbReference>
<keyword evidence="6" id="KW-1185">Reference proteome</keyword>
<dbReference type="STRING" id="1458425.SRAA_1421"/>
<evidence type="ECO:0000259" key="3">
    <source>
        <dbReference type="Pfam" id="PF02775"/>
    </source>
</evidence>
<dbReference type="CDD" id="cd02002">
    <property type="entry name" value="TPP_BFDC"/>
    <property type="match status" value="1"/>
</dbReference>
<dbReference type="GO" id="GO:0003984">
    <property type="term" value="F:acetolactate synthase activity"/>
    <property type="evidence" value="ECO:0007669"/>
    <property type="project" value="TreeGrafter"/>
</dbReference>
<dbReference type="InterPro" id="IPR029061">
    <property type="entry name" value="THDP-binding"/>
</dbReference>
<reference evidence="5 6" key="1">
    <citation type="journal article" date="2014" name="Nat. Commun.">
        <title>Physiological and genomic features of highly alkaliphilic hydrogen-utilizing Betaproteobacteria from a continental serpentinizing site.</title>
        <authorList>
            <person name="Suzuki S."/>
            <person name="Kuenen J.G."/>
            <person name="Schipper K."/>
            <person name="van der Velde S."/>
            <person name="Ishii S."/>
            <person name="Wu A."/>
            <person name="Sorokin D.Y."/>
            <person name="Tenney A."/>
            <person name="Meng X.Y."/>
            <person name="Morrill P.L."/>
            <person name="Kamagata Y."/>
            <person name="Muyzer G."/>
            <person name="Nealson K.H."/>
        </authorList>
    </citation>
    <scope>NUCLEOTIDE SEQUENCE [LARGE SCALE GENOMIC DNA]</scope>
    <source>
        <strain evidence="5 6">A1</strain>
    </source>
</reference>
<evidence type="ECO:0000313" key="6">
    <source>
        <dbReference type="Proteomes" id="UP000067461"/>
    </source>
</evidence>
<dbReference type="RefSeq" id="WP_045531735.1">
    <property type="nucleotide sequence ID" value="NZ_AP014568.1"/>
</dbReference>
<dbReference type="PROSITE" id="PS00187">
    <property type="entry name" value="TPP_ENZYMES"/>
    <property type="match status" value="1"/>
</dbReference>
<keyword evidence="5" id="KW-0436">Ligase</keyword>
<evidence type="ECO:0000256" key="1">
    <source>
        <dbReference type="ARBA" id="ARBA00007812"/>
    </source>
</evidence>
<dbReference type="GO" id="GO:0030976">
    <property type="term" value="F:thiamine pyrophosphate binding"/>
    <property type="evidence" value="ECO:0007669"/>
    <property type="project" value="InterPro"/>
</dbReference>
<dbReference type="InterPro" id="IPR045229">
    <property type="entry name" value="TPP_enz"/>
</dbReference>
<keyword evidence="5" id="KW-0670">Pyruvate</keyword>
<keyword evidence="2" id="KW-0786">Thiamine pyrophosphate</keyword>
<dbReference type="Pfam" id="PF02775">
    <property type="entry name" value="TPP_enzyme_C"/>
    <property type="match status" value="1"/>
</dbReference>
<organism evidence="5 6">
    <name type="scientific">Serpentinimonas raichei</name>
    <dbReference type="NCBI Taxonomy" id="1458425"/>
    <lineage>
        <taxon>Bacteria</taxon>
        <taxon>Pseudomonadati</taxon>
        <taxon>Pseudomonadota</taxon>
        <taxon>Betaproteobacteria</taxon>
        <taxon>Burkholderiales</taxon>
        <taxon>Comamonadaceae</taxon>
        <taxon>Serpentinimonas</taxon>
    </lineage>
</organism>
<comment type="similarity">
    <text evidence="1">Belongs to the TPP enzyme family.</text>
</comment>
<sequence>MNGAHALLKTLVDAGVDTCFTNPGTSEMHFVAALDRTPQMRAVLTLFEGVATGAADGYARMADKPAATLLHLGCGLGNGLANLHNARKARVPLLNIVGDHATRHVQHDAPLQSDIETVARNVSLWVRTSASSPALCQDALDALAACKGPPGAVATLILPADVSWGEGAQPLAAAPAAAPPLASTDALERLARVLQGPGRKALLLGGRALRQTALLAAARLAAHTGVQLFAETFPTRMQRGAGLPAVERIAYLAELAAVQLRGLDHLVLIDAKEPVSFFAYPGQASRLVPEGCTLHTLCSAEQDVAGSLEQLVQTVGAAQATPALQPARRAPRPSGKFSADKVCKALGHLLPERAIVVDEAQTSGLLLPLYSAGAPAHDLLTLTGGAIGQGMPCAVGAALACPDRPVISLNGDGSAMYTLQALWTMARERLHVINIVFNNRSYAILNLELQRVGAEAGGRAAQQQFDLSQPPLDFVALGQGMGVPSRRARSTEEFLDALEHALRTPGPHLIEAVVPRSVSGLKLRLLPYLLHSLRHLPRPMALGIKRAVAP</sequence>
<evidence type="ECO:0000259" key="4">
    <source>
        <dbReference type="Pfam" id="PF02776"/>
    </source>
</evidence>
<dbReference type="GO" id="GO:0000287">
    <property type="term" value="F:magnesium ion binding"/>
    <property type="evidence" value="ECO:0007669"/>
    <property type="project" value="InterPro"/>
</dbReference>
<protein>
    <submittedName>
        <fullName evidence="5">Thiamine pyrophosphate-requiring enzyme [acetolactate synthase, pyruvate dehydrogenase (Cytochrome), glyoxylate carboligase, phosphonopyruvate decarboxylase]</fullName>
    </submittedName>
</protein>
<dbReference type="EMBL" id="AP014568">
    <property type="protein sequence ID" value="BAO81275.1"/>
    <property type="molecule type" value="Genomic_DNA"/>
</dbReference>
<dbReference type="AlphaFoldDB" id="A0A060NJG2"/>
<proteinExistence type="inferred from homology"/>
<dbReference type="KEGG" id="cbaa:SRAA_1421"/>
<dbReference type="PANTHER" id="PTHR18968:SF86">
    <property type="entry name" value="ACETOLACTATE SYNTHASE LARGE SUBUNIT ILVX-RELATED"/>
    <property type="match status" value="1"/>
</dbReference>
<feature type="domain" description="Thiamine pyrophosphate enzyme N-terminal TPP-binding" evidence="4">
    <location>
        <begin position="1"/>
        <end position="110"/>
    </location>
</feature>
<name>A0A060NJG2_9BURK</name>
<dbReference type="HOGENOM" id="CLU_013748_8_0_4"/>
<gene>
    <name evidence="5" type="ORF">SRAA_1421</name>
</gene>